<dbReference type="RefSeq" id="WP_253771895.1">
    <property type="nucleotide sequence ID" value="NZ_JAMTCK010000006.1"/>
</dbReference>
<dbReference type="SMART" id="SM00822">
    <property type="entry name" value="PKS_KR"/>
    <property type="match status" value="1"/>
</dbReference>
<evidence type="ECO:0000256" key="1">
    <source>
        <dbReference type="ARBA" id="ARBA00006484"/>
    </source>
</evidence>
<dbReference type="Pfam" id="PF13561">
    <property type="entry name" value="adh_short_C2"/>
    <property type="match status" value="1"/>
</dbReference>
<dbReference type="NCBIfam" id="NF006110">
    <property type="entry name" value="PRK08261.1"/>
    <property type="match status" value="1"/>
</dbReference>
<dbReference type="InterPro" id="IPR057326">
    <property type="entry name" value="KR_dom"/>
</dbReference>
<accession>A0AAE3KFC9</accession>
<protein>
    <submittedName>
        <fullName evidence="3">3-oxoacyl-[acyl-carrier protein] reductase</fullName>
    </submittedName>
</protein>
<dbReference type="InterPro" id="IPR036291">
    <property type="entry name" value="NAD(P)-bd_dom_sf"/>
</dbReference>
<dbReference type="AlphaFoldDB" id="A0AAE3KFC9"/>
<dbReference type="InterPro" id="IPR002347">
    <property type="entry name" value="SDR_fam"/>
</dbReference>
<feature type="domain" description="Ketoreductase" evidence="2">
    <location>
        <begin position="206"/>
        <end position="392"/>
    </location>
</feature>
<dbReference type="PANTHER" id="PTHR42760:SF78">
    <property type="entry name" value="3-OXOACYL-[ACYL-CARRIER-PROTEIN] REDUCTASE [NADH]"/>
    <property type="match status" value="1"/>
</dbReference>
<dbReference type="Proteomes" id="UP001206128">
    <property type="component" value="Unassembled WGS sequence"/>
</dbReference>
<evidence type="ECO:0000313" key="3">
    <source>
        <dbReference type="EMBL" id="MCP2166251.1"/>
    </source>
</evidence>
<organism evidence="3 4">
    <name type="scientific">Goodfellowiella coeruleoviolacea</name>
    <dbReference type="NCBI Taxonomy" id="334858"/>
    <lineage>
        <taxon>Bacteria</taxon>
        <taxon>Bacillati</taxon>
        <taxon>Actinomycetota</taxon>
        <taxon>Actinomycetes</taxon>
        <taxon>Pseudonocardiales</taxon>
        <taxon>Pseudonocardiaceae</taxon>
        <taxon>Goodfellowiella</taxon>
    </lineage>
</organism>
<name>A0AAE3KFC9_9PSEU</name>
<comment type="caution">
    <text evidence="3">The sequence shown here is derived from an EMBL/GenBank/DDBJ whole genome shotgun (WGS) entry which is preliminary data.</text>
</comment>
<dbReference type="SUPFAM" id="SSF51735">
    <property type="entry name" value="NAD(P)-binding Rossmann-fold domains"/>
    <property type="match status" value="1"/>
</dbReference>
<dbReference type="Gene3D" id="3.40.50.720">
    <property type="entry name" value="NAD(P)-binding Rossmann-like Domain"/>
    <property type="match status" value="2"/>
</dbReference>
<reference evidence="3" key="1">
    <citation type="submission" date="2022-06" db="EMBL/GenBank/DDBJ databases">
        <title>Genomic Encyclopedia of Archaeal and Bacterial Type Strains, Phase II (KMG-II): from individual species to whole genera.</title>
        <authorList>
            <person name="Goeker M."/>
        </authorList>
    </citation>
    <scope>NUCLEOTIDE SEQUENCE</scope>
    <source>
        <strain evidence="3">DSM 43935</strain>
    </source>
</reference>
<dbReference type="PRINTS" id="PR00081">
    <property type="entry name" value="GDHRDH"/>
</dbReference>
<comment type="similarity">
    <text evidence="1">Belongs to the short-chain dehydrogenases/reductases (SDR) family.</text>
</comment>
<evidence type="ECO:0000313" key="4">
    <source>
        <dbReference type="Proteomes" id="UP001206128"/>
    </source>
</evidence>
<sequence length="450" mass="46642">MTDRYQRFATSGLGRRVVHALGLPNPHPLRRHRPGQPVLTGPVLVGGAPGGRLGEPVGAVLSALPADVHTAAEPGRRYGALVFDATGITRGDQLRELHAFFHPVIRALADCGRVLVLASPPEQAGDTAEHIAQRALEGFTRSVGKELRRGATVQLVRVAAGAEQGIESTLRFLLSAKSAYVSGQVIRIGAGAVAPPDDWERPLAGRVALVTGASRGIGAAIAEVLARDGAHVLGLDVPAQRAELSTVVNRLGGSALLLDITAEDAPRQLVDHLDNHAGGRPHPGVDIVVHNAGITRDRTLGRLDAAGWDAVLAVNLTSQERINAALLAGNTLRERGRIIGVSSIAGIAGNAGQTNYATSKAGVIGMVTALAPRLAERRATINAVAPGFIETAMTAAVPLFFREAGRRLNSMAQGGLPVDVAETVAWFAHPASGGVTGNVVRVCGQSLLGA</sequence>
<dbReference type="PANTHER" id="PTHR42760">
    <property type="entry name" value="SHORT-CHAIN DEHYDROGENASES/REDUCTASES FAMILY MEMBER"/>
    <property type="match status" value="1"/>
</dbReference>
<gene>
    <name evidence="3" type="ORF">LX83_003110</name>
</gene>
<dbReference type="FunFam" id="3.40.50.720:FF:000338">
    <property type="entry name" value="3-oxoacyl-ACP reductase FabG"/>
    <property type="match status" value="1"/>
</dbReference>
<keyword evidence="4" id="KW-1185">Reference proteome</keyword>
<dbReference type="InterPro" id="IPR020904">
    <property type="entry name" value="Sc_DH/Rdtase_CS"/>
</dbReference>
<evidence type="ECO:0000259" key="2">
    <source>
        <dbReference type="SMART" id="SM00822"/>
    </source>
</evidence>
<dbReference type="EMBL" id="JAMTCK010000006">
    <property type="protein sequence ID" value="MCP2166251.1"/>
    <property type="molecule type" value="Genomic_DNA"/>
</dbReference>
<dbReference type="PRINTS" id="PR00080">
    <property type="entry name" value="SDRFAMILY"/>
</dbReference>
<dbReference type="PROSITE" id="PS00061">
    <property type="entry name" value="ADH_SHORT"/>
    <property type="match status" value="1"/>
</dbReference>
<proteinExistence type="inferred from homology"/>
<dbReference type="GO" id="GO:0016616">
    <property type="term" value="F:oxidoreductase activity, acting on the CH-OH group of donors, NAD or NADP as acceptor"/>
    <property type="evidence" value="ECO:0007669"/>
    <property type="project" value="TreeGrafter"/>
</dbReference>